<evidence type="ECO:0000313" key="2">
    <source>
        <dbReference type="EMBL" id="WNC69376.1"/>
    </source>
</evidence>
<dbReference type="EMBL" id="CP134146">
    <property type="protein sequence ID" value="WNC69376.1"/>
    <property type="molecule type" value="Genomic_DNA"/>
</dbReference>
<dbReference type="NCBIfam" id="NF011991">
    <property type="entry name" value="PRK15447.1"/>
    <property type="match status" value="1"/>
</dbReference>
<name>A0ABY9TKK8_9GAMM</name>
<dbReference type="InterPro" id="IPR051454">
    <property type="entry name" value="RNA/ubiquinone_mod_enzymes"/>
</dbReference>
<organism evidence="2 3">
    <name type="scientific">Thalassotalea nanhaiensis</name>
    <dbReference type="NCBI Taxonomy" id="3065648"/>
    <lineage>
        <taxon>Bacteria</taxon>
        <taxon>Pseudomonadati</taxon>
        <taxon>Pseudomonadota</taxon>
        <taxon>Gammaproteobacteria</taxon>
        <taxon>Alteromonadales</taxon>
        <taxon>Colwelliaceae</taxon>
        <taxon>Thalassotalea</taxon>
    </lineage>
</organism>
<keyword evidence="1" id="KW-0411">Iron-sulfur</keyword>
<gene>
    <name evidence="1" type="primary">ubiV</name>
    <name evidence="2" type="ORF">RI845_04305</name>
</gene>
<dbReference type="Proteomes" id="UP001248581">
    <property type="component" value="Chromosome"/>
</dbReference>
<keyword evidence="1" id="KW-0408">Iron</keyword>
<evidence type="ECO:0000256" key="1">
    <source>
        <dbReference type="HAMAP-Rule" id="MF_02233"/>
    </source>
</evidence>
<comment type="function">
    <text evidence="1">Required for O(2)-independent ubiquinone (coenzyme Q) biosynthesis. Together with UbiU, is essential for the C6-hydroxylation reaction in the oxygen-independent ubiquinone biosynthesis pathway.</text>
</comment>
<sequence>MKYSLGANQFYWPKAQVEEFYQQAACSNADIIYLGETVCSKRRELRQKDWLELAIDLANSNKQIVLSTMALLEAPSEVSILKKYCDNGEFIIEANDVGAIEFCRQNNVEFVCGQAINAYNAPALKRLISMGMQRWVTPVELGRDWIKQTLGELEDQGLRDKFEVETQCYGHLPLAYSARCFTARSENKSKDDCQLCCINYPSGRIADSQEDKQLFVLNGIQTMSGDCYNLSNDIESMKNLIDIIRISPQAEDTFSILDNFIAKQQHPIFEQLPKNHSNGYWHQIAGMNTV</sequence>
<dbReference type="PANTHER" id="PTHR30217:SF11">
    <property type="entry name" value="UBIQUINONE BIOSYNTHESIS PROTEIN UBIV"/>
    <property type="match status" value="1"/>
</dbReference>
<dbReference type="PANTHER" id="PTHR30217">
    <property type="entry name" value="PEPTIDASE U32 FAMILY"/>
    <property type="match status" value="1"/>
</dbReference>
<feature type="binding site" evidence="1">
    <location>
        <position position="180"/>
    </location>
    <ligand>
        <name>[4Fe-4S] cluster</name>
        <dbReference type="ChEBI" id="CHEBI:49883"/>
    </ligand>
</feature>
<proteinExistence type="inferred from homology"/>
<dbReference type="InterPro" id="IPR043693">
    <property type="entry name" value="UbiV"/>
</dbReference>
<keyword evidence="1" id="KW-0831">Ubiquinone biosynthesis</keyword>
<comment type="similarity">
    <text evidence="1">Belongs to the peptidase U32 family. UbiV subfamily.</text>
</comment>
<dbReference type="HAMAP" id="MF_02233">
    <property type="entry name" value="UbiV"/>
    <property type="match status" value="1"/>
</dbReference>
<comment type="cofactor">
    <cofactor evidence="1">
        <name>[4Fe-4S] cluster</name>
        <dbReference type="ChEBI" id="CHEBI:49883"/>
    </cofactor>
</comment>
<feature type="binding site" evidence="1">
    <location>
        <position position="39"/>
    </location>
    <ligand>
        <name>[4Fe-4S] cluster</name>
        <dbReference type="ChEBI" id="CHEBI:49883"/>
    </ligand>
</feature>
<dbReference type="Pfam" id="PF01136">
    <property type="entry name" value="Peptidase_U32"/>
    <property type="match status" value="1"/>
</dbReference>
<evidence type="ECO:0000313" key="3">
    <source>
        <dbReference type="Proteomes" id="UP001248581"/>
    </source>
</evidence>
<dbReference type="InterPro" id="IPR001539">
    <property type="entry name" value="Peptidase_U32"/>
</dbReference>
<keyword evidence="3" id="KW-1185">Reference proteome</keyword>
<reference evidence="3" key="1">
    <citation type="submission" date="2023-09" db="EMBL/GenBank/DDBJ databases">
        <authorList>
            <person name="Li S."/>
            <person name="Li X."/>
            <person name="Zhang C."/>
            <person name="Zhao Z."/>
        </authorList>
    </citation>
    <scope>NUCLEOTIDE SEQUENCE [LARGE SCALE GENOMIC DNA]</scope>
    <source>
        <strain evidence="3">SQ345</strain>
    </source>
</reference>
<keyword evidence="1" id="KW-0479">Metal-binding</keyword>
<feature type="binding site" evidence="1">
    <location>
        <position position="193"/>
    </location>
    <ligand>
        <name>[4Fe-4S] cluster</name>
        <dbReference type="ChEBI" id="CHEBI:49883"/>
    </ligand>
</feature>
<comment type="pathway">
    <text evidence="1">Cofactor biosynthesis; ubiquinone biosynthesis.</text>
</comment>
<comment type="subunit">
    <text evidence="1">Forms a heterodimer with UbiU.</text>
</comment>
<accession>A0ABY9TKK8</accession>
<dbReference type="RefSeq" id="WP_348388519.1">
    <property type="nucleotide sequence ID" value="NZ_CP134146.1"/>
</dbReference>
<feature type="binding site" evidence="1">
    <location>
        <position position="197"/>
    </location>
    <ligand>
        <name>[4Fe-4S] cluster</name>
        <dbReference type="ChEBI" id="CHEBI:49883"/>
    </ligand>
</feature>
<keyword evidence="1" id="KW-0004">4Fe-4S</keyword>
<protein>
    <recommendedName>
        <fullName evidence="1">Ubiquinone biosynthesis protein UbiV</fullName>
    </recommendedName>
</protein>